<feature type="region of interest" description="Disordered" evidence="5">
    <location>
        <begin position="150"/>
        <end position="179"/>
    </location>
</feature>
<dbReference type="InterPro" id="IPR006447">
    <property type="entry name" value="Myb_dom_plants"/>
</dbReference>
<dbReference type="OrthoDB" id="342406at2759"/>
<dbReference type="InterPro" id="IPR017884">
    <property type="entry name" value="SANT_dom"/>
</dbReference>
<dbReference type="InterPro" id="IPR017930">
    <property type="entry name" value="Myb_dom"/>
</dbReference>
<dbReference type="InParanoid" id="A0A078AUF0"/>
<dbReference type="AlphaFoldDB" id="A0A078AUF0"/>
<feature type="compositionally biased region" description="Polar residues" evidence="5">
    <location>
        <begin position="706"/>
        <end position="722"/>
    </location>
</feature>
<dbReference type="Gene3D" id="1.10.10.60">
    <property type="entry name" value="Homeodomain-like"/>
    <property type="match status" value="1"/>
</dbReference>
<dbReference type="PROSITE" id="PS50090">
    <property type="entry name" value="MYB_LIKE"/>
    <property type="match status" value="1"/>
</dbReference>
<dbReference type="InterPro" id="IPR009057">
    <property type="entry name" value="Homeodomain-like_sf"/>
</dbReference>
<keyword evidence="10" id="KW-1185">Reference proteome</keyword>
<keyword evidence="4" id="KW-0539">Nucleus</keyword>
<feature type="region of interest" description="Disordered" evidence="5">
    <location>
        <begin position="398"/>
        <end position="427"/>
    </location>
</feature>
<feature type="region of interest" description="Disordered" evidence="5">
    <location>
        <begin position="702"/>
        <end position="737"/>
    </location>
</feature>
<protein>
    <submittedName>
        <fullName evidence="9">Myb-like dna-binding shaqkyf class family protein</fullName>
    </submittedName>
</protein>
<evidence type="ECO:0000256" key="2">
    <source>
        <dbReference type="ARBA" id="ARBA00023125"/>
    </source>
</evidence>
<feature type="region of interest" description="Disordered" evidence="5">
    <location>
        <begin position="364"/>
        <end position="383"/>
    </location>
</feature>
<evidence type="ECO:0000259" key="8">
    <source>
        <dbReference type="PROSITE" id="PS51294"/>
    </source>
</evidence>
<keyword evidence="1" id="KW-0805">Transcription regulation</keyword>
<evidence type="ECO:0000259" key="7">
    <source>
        <dbReference type="PROSITE" id="PS51293"/>
    </source>
</evidence>
<organism evidence="9 10">
    <name type="scientific">Stylonychia lemnae</name>
    <name type="common">Ciliate</name>
    <dbReference type="NCBI Taxonomy" id="5949"/>
    <lineage>
        <taxon>Eukaryota</taxon>
        <taxon>Sar</taxon>
        <taxon>Alveolata</taxon>
        <taxon>Ciliophora</taxon>
        <taxon>Intramacronucleata</taxon>
        <taxon>Spirotrichea</taxon>
        <taxon>Stichotrichia</taxon>
        <taxon>Sporadotrichida</taxon>
        <taxon>Oxytrichidae</taxon>
        <taxon>Stylonychinae</taxon>
        <taxon>Stylonychia</taxon>
    </lineage>
</organism>
<dbReference type="SMART" id="SM00717">
    <property type="entry name" value="SANT"/>
    <property type="match status" value="1"/>
</dbReference>
<dbReference type="InterPro" id="IPR001005">
    <property type="entry name" value="SANT/Myb"/>
</dbReference>
<accession>A0A078AUF0</accession>
<proteinExistence type="predicted"/>
<dbReference type="PANTHER" id="PTHR12802">
    <property type="entry name" value="SWI/SNF COMPLEX-RELATED"/>
    <property type="match status" value="1"/>
</dbReference>
<evidence type="ECO:0000256" key="1">
    <source>
        <dbReference type="ARBA" id="ARBA00023015"/>
    </source>
</evidence>
<name>A0A078AUF0_STYLE</name>
<dbReference type="GO" id="GO:0003677">
    <property type="term" value="F:DNA binding"/>
    <property type="evidence" value="ECO:0007669"/>
    <property type="project" value="UniProtKB-KW"/>
</dbReference>
<sequence length="737" mass="83735">MIQNKSNNYSQAGNQQEEHNFSSYHAETVEQNYQFFGGMNNREDITIQHQLDNDNQYQLQQNELDLLGDRKSVQVKPTNQLLNQNELIYGNQPINDLGNNEAFQNHEFNSNSLLESNSPKSDQSELLADVHARKNNIGALRNVYSNDKSTAANSVTSTPPLQAARAPSDKNEDTLNNNNKSLSIRVPQDLGENNDSQLAYGQSIQSQNGKRGRKQTAQSNQSKSQRENESRAKQGNDLRQGRWSKEEHFRFLEALKLYGKEWRKVQLHVRTRTSTQARSHAQKFFVKIERKQIVFEDFIESLDINNLEKDMLFSDLDDDDEEPIKKSSSNAVRKESGRSLNDSENSIPKQPKNQRKKSVMNHGLIGSDQEENIVSGGSPRKLTNNFAQQNKFAEGAYELESQKSDNKNDGGSPTRTIHMRQSKSNHSILQKRYREDDGGQSSISIAIPTQNHYSHTINQEIEVKVEAINQIEPSNVMEQHQQNLIERKGNKRRVVENSIQKQGQFLEPVGIVPSLTKFQSMQPQTQSKQQPLIPLTPNLKHSDPLNIRLYEDKHIFKRSNSQNEFDFLTQNSVGLNFLDFNDNSHMPHLNPCNIDNDFFGLQHETIQLEPSAMHQPFDKPFSTPFPPFANLSASALPTTMGISYQQQLGGANGHFLGNTPCMNQINQFIGRSYGNSFDLFDGGDHQEKLMDMNGDSYQRMIGQRSGFDSPTPNYLSNPKSTLPNFNPNQFGNFNDGK</sequence>
<dbReference type="CDD" id="cd00167">
    <property type="entry name" value="SANT"/>
    <property type="match status" value="1"/>
</dbReference>
<dbReference type="SUPFAM" id="SSF46689">
    <property type="entry name" value="Homeodomain-like"/>
    <property type="match status" value="1"/>
</dbReference>
<feature type="domain" description="SANT" evidence="7">
    <location>
        <begin position="238"/>
        <end position="289"/>
    </location>
</feature>
<evidence type="ECO:0000313" key="9">
    <source>
        <dbReference type="EMBL" id="CDW84488.1"/>
    </source>
</evidence>
<evidence type="ECO:0000256" key="3">
    <source>
        <dbReference type="ARBA" id="ARBA00023163"/>
    </source>
</evidence>
<feature type="domain" description="HTH myb-type" evidence="8">
    <location>
        <begin position="235"/>
        <end position="289"/>
    </location>
</feature>
<dbReference type="NCBIfam" id="TIGR01557">
    <property type="entry name" value="myb_SHAQKYF"/>
    <property type="match status" value="1"/>
</dbReference>
<reference evidence="9 10" key="1">
    <citation type="submission" date="2014-06" db="EMBL/GenBank/DDBJ databases">
        <authorList>
            <person name="Swart Estienne"/>
        </authorList>
    </citation>
    <scope>NUCLEOTIDE SEQUENCE [LARGE SCALE GENOMIC DNA]</scope>
    <source>
        <strain evidence="9 10">130c</strain>
    </source>
</reference>
<dbReference type="EMBL" id="CCKQ01012850">
    <property type="protein sequence ID" value="CDW84488.1"/>
    <property type="molecule type" value="Genomic_DNA"/>
</dbReference>
<keyword evidence="3" id="KW-0804">Transcription</keyword>
<evidence type="ECO:0000259" key="6">
    <source>
        <dbReference type="PROSITE" id="PS50090"/>
    </source>
</evidence>
<dbReference type="Proteomes" id="UP000039865">
    <property type="component" value="Unassembled WGS sequence"/>
</dbReference>
<feature type="region of interest" description="Disordered" evidence="5">
    <location>
        <begin position="204"/>
        <end position="241"/>
    </location>
</feature>
<feature type="domain" description="Myb-like" evidence="6">
    <location>
        <begin position="235"/>
        <end position="285"/>
    </location>
</feature>
<feature type="compositionally biased region" description="Polar residues" evidence="5">
    <location>
        <begin position="150"/>
        <end position="160"/>
    </location>
</feature>
<feature type="compositionally biased region" description="Polar residues" evidence="5">
    <location>
        <begin position="204"/>
        <end position="223"/>
    </location>
</feature>
<dbReference type="PANTHER" id="PTHR12802:SF155">
    <property type="entry name" value="DEUBIQUITINASE MYSM1"/>
    <property type="match status" value="1"/>
</dbReference>
<feature type="compositionally biased region" description="Low complexity" evidence="5">
    <location>
        <begin position="723"/>
        <end position="737"/>
    </location>
</feature>
<feature type="compositionally biased region" description="Basic and acidic residues" evidence="5">
    <location>
        <begin position="224"/>
        <end position="241"/>
    </location>
</feature>
<feature type="compositionally biased region" description="Polar residues" evidence="5">
    <location>
        <begin position="338"/>
        <end position="348"/>
    </location>
</feature>
<gene>
    <name evidence="9" type="primary">Contig19757.g20956</name>
    <name evidence="9" type="ORF">STYLEM_13552</name>
</gene>
<dbReference type="PROSITE" id="PS51293">
    <property type="entry name" value="SANT"/>
    <property type="match status" value="1"/>
</dbReference>
<keyword evidence="2 9" id="KW-0238">DNA-binding</keyword>
<evidence type="ECO:0000313" key="10">
    <source>
        <dbReference type="Proteomes" id="UP000039865"/>
    </source>
</evidence>
<dbReference type="PROSITE" id="PS51294">
    <property type="entry name" value="HTH_MYB"/>
    <property type="match status" value="1"/>
</dbReference>
<feature type="region of interest" description="Disordered" evidence="5">
    <location>
        <begin position="317"/>
        <end position="358"/>
    </location>
</feature>
<dbReference type="Pfam" id="PF00249">
    <property type="entry name" value="Myb_DNA-binding"/>
    <property type="match status" value="1"/>
</dbReference>
<evidence type="ECO:0000256" key="5">
    <source>
        <dbReference type="SAM" id="MobiDB-lite"/>
    </source>
</evidence>
<evidence type="ECO:0000256" key="4">
    <source>
        <dbReference type="ARBA" id="ARBA00023242"/>
    </source>
</evidence>